<dbReference type="Proteomes" id="UP000770661">
    <property type="component" value="Unassembled WGS sequence"/>
</dbReference>
<protein>
    <submittedName>
        <fullName evidence="1">Uncharacterized protein</fullName>
    </submittedName>
</protein>
<sequence length="90" mass="10034">MFLGRRRWRGILKYWREGERSHMSLFQPSRFGYGIPARAVLLVTVQPLHPLDKGLPHAPPSFPRLAAAVAAVMAAHHQLFISSSSDSLAT</sequence>
<proteinExistence type="predicted"/>
<dbReference type="AlphaFoldDB" id="A0A8J4Y1P8"/>
<evidence type="ECO:0000313" key="1">
    <source>
        <dbReference type="EMBL" id="KAG0713480.1"/>
    </source>
</evidence>
<keyword evidence="2" id="KW-1185">Reference proteome</keyword>
<name>A0A8J4Y1P8_CHIOP</name>
<comment type="caution">
    <text evidence="1">The sequence shown here is derived from an EMBL/GenBank/DDBJ whole genome shotgun (WGS) entry which is preliminary data.</text>
</comment>
<organism evidence="1 2">
    <name type="scientific">Chionoecetes opilio</name>
    <name type="common">Atlantic snow crab</name>
    <name type="synonym">Cancer opilio</name>
    <dbReference type="NCBI Taxonomy" id="41210"/>
    <lineage>
        <taxon>Eukaryota</taxon>
        <taxon>Metazoa</taxon>
        <taxon>Ecdysozoa</taxon>
        <taxon>Arthropoda</taxon>
        <taxon>Crustacea</taxon>
        <taxon>Multicrustacea</taxon>
        <taxon>Malacostraca</taxon>
        <taxon>Eumalacostraca</taxon>
        <taxon>Eucarida</taxon>
        <taxon>Decapoda</taxon>
        <taxon>Pleocyemata</taxon>
        <taxon>Brachyura</taxon>
        <taxon>Eubrachyura</taxon>
        <taxon>Majoidea</taxon>
        <taxon>Majidae</taxon>
        <taxon>Chionoecetes</taxon>
    </lineage>
</organism>
<evidence type="ECO:0000313" key="2">
    <source>
        <dbReference type="Proteomes" id="UP000770661"/>
    </source>
</evidence>
<dbReference type="EMBL" id="JACEEZ010021448">
    <property type="protein sequence ID" value="KAG0713480.1"/>
    <property type="molecule type" value="Genomic_DNA"/>
</dbReference>
<reference evidence="1" key="1">
    <citation type="submission" date="2020-07" db="EMBL/GenBank/DDBJ databases">
        <title>The High-quality genome of the commercially important snow crab, Chionoecetes opilio.</title>
        <authorList>
            <person name="Jeong J.-H."/>
            <person name="Ryu S."/>
        </authorList>
    </citation>
    <scope>NUCLEOTIDE SEQUENCE</scope>
    <source>
        <strain evidence="1">MADBK_172401_WGS</strain>
        <tissue evidence="1">Digestive gland</tissue>
    </source>
</reference>
<gene>
    <name evidence="1" type="ORF">GWK47_016163</name>
</gene>
<accession>A0A8J4Y1P8</accession>